<protein>
    <submittedName>
        <fullName evidence="1">Uncharacterized protein DUF4926</fullName>
    </submittedName>
</protein>
<reference evidence="1 2" key="1">
    <citation type="submission" date="2019-03" db="EMBL/GenBank/DDBJ databases">
        <title>Genomic Encyclopedia of Type Strains, Phase IV (KMG-IV): sequencing the most valuable type-strain genomes for metagenomic binning, comparative biology and taxonomic classification.</title>
        <authorList>
            <person name="Goeker M."/>
        </authorList>
    </citation>
    <scope>NUCLEOTIDE SEQUENCE [LARGE SCALE GENOMIC DNA]</scope>
    <source>
        <strain evidence="1 2">DSM 103923</strain>
    </source>
</reference>
<dbReference type="AlphaFoldDB" id="A0A4R3JVM8"/>
<organism evidence="1 2">
    <name type="scientific">Sulfuritortus calidifontis</name>
    <dbReference type="NCBI Taxonomy" id="1914471"/>
    <lineage>
        <taxon>Bacteria</taxon>
        <taxon>Pseudomonadati</taxon>
        <taxon>Pseudomonadota</taxon>
        <taxon>Betaproteobacteria</taxon>
        <taxon>Nitrosomonadales</taxon>
        <taxon>Thiobacillaceae</taxon>
        <taxon>Sulfuritortus</taxon>
    </lineage>
</organism>
<dbReference type="Pfam" id="PF16277">
    <property type="entry name" value="DUF4926"/>
    <property type="match status" value="1"/>
</dbReference>
<dbReference type="Proteomes" id="UP000295135">
    <property type="component" value="Unassembled WGS sequence"/>
</dbReference>
<evidence type="ECO:0000313" key="1">
    <source>
        <dbReference type="EMBL" id="TCS70736.1"/>
    </source>
</evidence>
<accession>A0A4R3JVM8</accession>
<dbReference type="InterPro" id="IPR032568">
    <property type="entry name" value="DUF4926"/>
</dbReference>
<evidence type="ECO:0000313" key="2">
    <source>
        <dbReference type="Proteomes" id="UP000295135"/>
    </source>
</evidence>
<dbReference type="EMBL" id="SLZY01000014">
    <property type="protein sequence ID" value="TCS70736.1"/>
    <property type="molecule type" value="Genomic_DNA"/>
</dbReference>
<sequence>MKLLDTVALKHALPEQSLPEGLVGVLVEEWEPGVFEVEFADLDGRAYARAALKESDLLLLHHSIDQQRRAA</sequence>
<comment type="caution">
    <text evidence="1">The sequence shown here is derived from an EMBL/GenBank/DDBJ whole genome shotgun (WGS) entry which is preliminary data.</text>
</comment>
<gene>
    <name evidence="1" type="ORF">EDC61_11463</name>
</gene>
<name>A0A4R3JVM8_9PROT</name>
<dbReference type="RefSeq" id="WP_126457802.1">
    <property type="nucleotide sequence ID" value="NZ_AP018721.1"/>
</dbReference>
<proteinExistence type="predicted"/>
<keyword evidence="2" id="KW-1185">Reference proteome</keyword>
<dbReference type="OrthoDB" id="488825at2"/>